<dbReference type="Proteomes" id="UP000604825">
    <property type="component" value="Unassembled WGS sequence"/>
</dbReference>
<sequence length="76" mass="7571">MIMKKEKGEASASTEEIAAPILGAPEDSVPPWGVIELSDDESDGLVASIAAAANIGPSEASPSPPRVAAVPNTSGD</sequence>
<comment type="caution">
    <text evidence="2">The sequence shown here is derived from an EMBL/GenBank/DDBJ whole genome shotgun (WGS) entry which is preliminary data.</text>
</comment>
<organism evidence="2 3">
    <name type="scientific">Miscanthus lutarioriparius</name>
    <dbReference type="NCBI Taxonomy" id="422564"/>
    <lineage>
        <taxon>Eukaryota</taxon>
        <taxon>Viridiplantae</taxon>
        <taxon>Streptophyta</taxon>
        <taxon>Embryophyta</taxon>
        <taxon>Tracheophyta</taxon>
        <taxon>Spermatophyta</taxon>
        <taxon>Magnoliopsida</taxon>
        <taxon>Liliopsida</taxon>
        <taxon>Poales</taxon>
        <taxon>Poaceae</taxon>
        <taxon>PACMAD clade</taxon>
        <taxon>Panicoideae</taxon>
        <taxon>Andropogonodae</taxon>
        <taxon>Andropogoneae</taxon>
        <taxon>Saccharinae</taxon>
        <taxon>Miscanthus</taxon>
    </lineage>
</organism>
<dbReference type="EMBL" id="CAJGYO010000002">
    <property type="protein sequence ID" value="CAD6213234.1"/>
    <property type="molecule type" value="Genomic_DNA"/>
</dbReference>
<proteinExistence type="predicted"/>
<feature type="region of interest" description="Disordered" evidence="1">
    <location>
        <begin position="1"/>
        <end position="28"/>
    </location>
</feature>
<evidence type="ECO:0000313" key="3">
    <source>
        <dbReference type="Proteomes" id="UP000604825"/>
    </source>
</evidence>
<evidence type="ECO:0000256" key="1">
    <source>
        <dbReference type="SAM" id="MobiDB-lite"/>
    </source>
</evidence>
<dbReference type="AlphaFoldDB" id="A0A811MZU8"/>
<accession>A0A811MZU8</accession>
<feature type="region of interest" description="Disordered" evidence="1">
    <location>
        <begin position="55"/>
        <end position="76"/>
    </location>
</feature>
<protein>
    <submittedName>
        <fullName evidence="2">Uncharacterized protein</fullName>
    </submittedName>
</protein>
<feature type="compositionally biased region" description="Low complexity" evidence="1">
    <location>
        <begin position="57"/>
        <end position="76"/>
    </location>
</feature>
<keyword evidence="3" id="KW-1185">Reference proteome</keyword>
<gene>
    <name evidence="2" type="ORF">NCGR_LOCUS8898</name>
</gene>
<evidence type="ECO:0000313" key="2">
    <source>
        <dbReference type="EMBL" id="CAD6213234.1"/>
    </source>
</evidence>
<reference evidence="2" key="1">
    <citation type="submission" date="2020-10" db="EMBL/GenBank/DDBJ databases">
        <authorList>
            <person name="Han B."/>
            <person name="Lu T."/>
            <person name="Zhao Q."/>
            <person name="Huang X."/>
            <person name="Zhao Y."/>
        </authorList>
    </citation>
    <scope>NUCLEOTIDE SEQUENCE</scope>
</reference>
<name>A0A811MZU8_9POAL</name>